<feature type="domain" description="F-box" evidence="1">
    <location>
        <begin position="11"/>
        <end position="58"/>
    </location>
</feature>
<proteinExistence type="predicted"/>
<dbReference type="GeneID" id="111300166"/>
<dbReference type="Gene3D" id="1.20.1280.50">
    <property type="match status" value="1"/>
</dbReference>
<dbReference type="SUPFAM" id="SSF81383">
    <property type="entry name" value="F-box domain"/>
    <property type="match status" value="1"/>
</dbReference>
<dbReference type="CDD" id="cd22160">
    <property type="entry name" value="F-box_AtFBL13-like"/>
    <property type="match status" value="1"/>
</dbReference>
<dbReference type="PANTHER" id="PTHR31293">
    <property type="entry name" value="RNI-LIKE SUPERFAMILY PROTEIN"/>
    <property type="match status" value="1"/>
</dbReference>
<dbReference type="Proteomes" id="UP000515121">
    <property type="component" value="Unplaced"/>
</dbReference>
<accession>A0A6P5ZGT4</accession>
<dbReference type="Pfam" id="PF08387">
    <property type="entry name" value="FBD"/>
    <property type="match status" value="1"/>
</dbReference>
<dbReference type="InterPro" id="IPR036047">
    <property type="entry name" value="F-box-like_dom_sf"/>
</dbReference>
<gene>
    <name evidence="3" type="primary">LOC111300166</name>
</gene>
<protein>
    <submittedName>
        <fullName evidence="3">F-box/LRR-repeat protein At3g59200-like</fullName>
    </submittedName>
</protein>
<dbReference type="PANTHER" id="PTHR31293:SF12">
    <property type="entry name" value="RNI-LIKE SUPERFAMILY PROTEIN"/>
    <property type="match status" value="1"/>
</dbReference>
<dbReference type="InterPro" id="IPR006566">
    <property type="entry name" value="FBD"/>
</dbReference>
<keyword evidence="2" id="KW-1185">Reference proteome</keyword>
<evidence type="ECO:0000259" key="1">
    <source>
        <dbReference type="PROSITE" id="PS50181"/>
    </source>
</evidence>
<reference evidence="3" key="1">
    <citation type="submission" date="2025-08" db="UniProtKB">
        <authorList>
            <consortium name="RefSeq"/>
        </authorList>
    </citation>
    <scope>IDENTIFICATION</scope>
    <source>
        <tissue evidence="3">Fruit stalk</tissue>
    </source>
</reference>
<dbReference type="Pfam" id="PF00646">
    <property type="entry name" value="F-box"/>
    <property type="match status" value="1"/>
</dbReference>
<dbReference type="AlphaFoldDB" id="A0A6P5ZGT4"/>
<dbReference type="InterPro" id="IPR055294">
    <property type="entry name" value="FBL60-like"/>
</dbReference>
<sequence>MAKQVKSKYDKCWISDLPYVVLCRILSFLPTEEAVRTSILSTRWRYLFSEDDRRVNSFMNFVDRVLFFHKVTRIERFRLRCSHGVDSSRVWLDICCIVAQQIYSRIYLEKVPYCLLSQLKKIEMCSFRGEEDEMELIKYFLKSARVLEKLIVYLKVELETEELKITTELFKLPRGSSKCQVQII</sequence>
<dbReference type="InterPro" id="IPR001810">
    <property type="entry name" value="F-box_dom"/>
</dbReference>
<dbReference type="KEGG" id="dzi:111300166"/>
<evidence type="ECO:0000313" key="3">
    <source>
        <dbReference type="RefSeq" id="XP_022751556.1"/>
    </source>
</evidence>
<dbReference type="RefSeq" id="XP_022751556.1">
    <property type="nucleotide sequence ID" value="XM_022895821.1"/>
</dbReference>
<dbReference type="PROSITE" id="PS50181">
    <property type="entry name" value="FBOX"/>
    <property type="match status" value="1"/>
</dbReference>
<organism evidence="2 3">
    <name type="scientific">Durio zibethinus</name>
    <name type="common">Durian</name>
    <dbReference type="NCBI Taxonomy" id="66656"/>
    <lineage>
        <taxon>Eukaryota</taxon>
        <taxon>Viridiplantae</taxon>
        <taxon>Streptophyta</taxon>
        <taxon>Embryophyta</taxon>
        <taxon>Tracheophyta</taxon>
        <taxon>Spermatophyta</taxon>
        <taxon>Magnoliopsida</taxon>
        <taxon>eudicotyledons</taxon>
        <taxon>Gunneridae</taxon>
        <taxon>Pentapetalae</taxon>
        <taxon>rosids</taxon>
        <taxon>malvids</taxon>
        <taxon>Malvales</taxon>
        <taxon>Malvaceae</taxon>
        <taxon>Helicteroideae</taxon>
        <taxon>Durio</taxon>
    </lineage>
</organism>
<dbReference type="SMART" id="SM00579">
    <property type="entry name" value="FBD"/>
    <property type="match status" value="1"/>
</dbReference>
<dbReference type="SMART" id="SM00256">
    <property type="entry name" value="FBOX"/>
    <property type="match status" value="1"/>
</dbReference>
<name>A0A6P5ZGT4_DURZI</name>
<dbReference type="OrthoDB" id="981251at2759"/>
<dbReference type="InterPro" id="IPR053781">
    <property type="entry name" value="F-box_AtFBL13-like"/>
</dbReference>
<evidence type="ECO:0000313" key="2">
    <source>
        <dbReference type="Proteomes" id="UP000515121"/>
    </source>
</evidence>